<dbReference type="PANTHER" id="PTHR10543">
    <property type="entry name" value="BETA-CAROTENE DIOXYGENASE"/>
    <property type="match status" value="1"/>
</dbReference>
<dbReference type="Proteomes" id="UP000572680">
    <property type="component" value="Unassembled WGS sequence"/>
</dbReference>
<accession>A0A7W3LI57</accession>
<dbReference type="EC" id="1.13.11.-" evidence="6"/>
<feature type="binding site" evidence="5">
    <location>
        <position position="268"/>
    </location>
    <ligand>
        <name>Fe cation</name>
        <dbReference type="ChEBI" id="CHEBI:24875"/>
        <note>catalytic</note>
    </ligand>
</feature>
<dbReference type="GO" id="GO:0046872">
    <property type="term" value="F:metal ion binding"/>
    <property type="evidence" value="ECO:0007669"/>
    <property type="project" value="UniProtKB-KW"/>
</dbReference>
<keyword evidence="6 7" id="KW-0223">Dioxygenase</keyword>
<name>A0A7W3LI57_ACTNM</name>
<dbReference type="PANTHER" id="PTHR10543:SF89">
    <property type="entry name" value="CAROTENOID 9,10(9',10')-CLEAVAGE DIOXYGENASE 1"/>
    <property type="match status" value="1"/>
</dbReference>
<comment type="cofactor">
    <cofactor evidence="5 6">
        <name>Fe(2+)</name>
        <dbReference type="ChEBI" id="CHEBI:29033"/>
    </cofactor>
    <text evidence="5 6">Binds 1 Fe(2+) ion per subunit.</text>
</comment>
<dbReference type="Pfam" id="PF03055">
    <property type="entry name" value="RPE65"/>
    <property type="match status" value="1"/>
</dbReference>
<evidence type="ECO:0000256" key="3">
    <source>
        <dbReference type="ARBA" id="ARBA00023002"/>
    </source>
</evidence>
<sequence>MTAGSATPVETTMTKPYISDHFAPVPDEATSHALTVHGTLPPELSGRYFRNGHNPRPGDVPTHWFKGAGMIHGLRLRNGRAEWYRNRWVRTPALDGVPYIGADGVPNLAASGAATHVIEHAGRILALQEANLPFEVTPELDTVGAYDFGGRLTTAMTAHPKEDPVTGELHFFGYSPFPPYLTYYVASAAGEITRAEVVDGAGPTLMHDFAITTEHVVWLDMPVVFDHAEQSGIPYRWSDDHPARIGVMPRTGPARVTWFEVEPGALLHVTNAHVDAAGRIVVEGPRYDRAAWEGSWKWWVGSPGHGPTPNAGAVLHRWVLDPATGRAAEETLDGLITEFPSINDEYTGRADRYGYAIAFPGAGLREHAVVKYDTATGTRRLLPMGADRMPGEAVFVPAAGATAEDDGYLLTIVSDLARDASQLLVLDARDLGRDPVAAVELPRRVPAGIHGSWIPDADLDR</sequence>
<keyword evidence="3 6" id="KW-0560">Oxidoreductase</keyword>
<evidence type="ECO:0000313" key="8">
    <source>
        <dbReference type="Proteomes" id="UP000572680"/>
    </source>
</evidence>
<comment type="similarity">
    <text evidence="1 6">Belongs to the carotenoid oxygenase family.</text>
</comment>
<evidence type="ECO:0000256" key="1">
    <source>
        <dbReference type="ARBA" id="ARBA00006787"/>
    </source>
</evidence>
<dbReference type="GO" id="GO:0010436">
    <property type="term" value="F:carotenoid dioxygenase activity"/>
    <property type="evidence" value="ECO:0007669"/>
    <property type="project" value="TreeGrafter"/>
</dbReference>
<keyword evidence="4 5" id="KW-0408">Iron</keyword>
<feature type="binding site" evidence="5">
    <location>
        <position position="207"/>
    </location>
    <ligand>
        <name>Fe cation</name>
        <dbReference type="ChEBI" id="CHEBI:24875"/>
        <note>catalytic</note>
    </ligand>
</feature>
<gene>
    <name evidence="7" type="ORF">HNR61_000217</name>
</gene>
<reference evidence="7 8" key="1">
    <citation type="submission" date="2020-08" db="EMBL/GenBank/DDBJ databases">
        <title>Genomic Encyclopedia of Type Strains, Phase IV (KMG-IV): sequencing the most valuable type-strain genomes for metagenomic binning, comparative biology and taxonomic classification.</title>
        <authorList>
            <person name="Goeker M."/>
        </authorList>
    </citation>
    <scope>NUCLEOTIDE SEQUENCE [LARGE SCALE GENOMIC DNA]</scope>
    <source>
        <strain evidence="7 8">DSM 44197</strain>
    </source>
</reference>
<feature type="binding site" evidence="5">
    <location>
        <position position="159"/>
    </location>
    <ligand>
        <name>Fe cation</name>
        <dbReference type="ChEBI" id="CHEBI:24875"/>
        <note>catalytic</note>
    </ligand>
</feature>
<keyword evidence="2 5" id="KW-0479">Metal-binding</keyword>
<proteinExistence type="inferred from homology"/>
<dbReference type="RefSeq" id="WP_246441909.1">
    <property type="nucleotide sequence ID" value="NZ_BAAALP010000015.1"/>
</dbReference>
<evidence type="ECO:0000256" key="4">
    <source>
        <dbReference type="ARBA" id="ARBA00023004"/>
    </source>
</evidence>
<evidence type="ECO:0000313" key="7">
    <source>
        <dbReference type="EMBL" id="MBA8948619.1"/>
    </source>
</evidence>
<keyword evidence="8" id="KW-1185">Reference proteome</keyword>
<organism evidence="7 8">
    <name type="scientific">Actinomadura namibiensis</name>
    <dbReference type="NCBI Taxonomy" id="182080"/>
    <lineage>
        <taxon>Bacteria</taxon>
        <taxon>Bacillati</taxon>
        <taxon>Actinomycetota</taxon>
        <taxon>Actinomycetes</taxon>
        <taxon>Streptosporangiales</taxon>
        <taxon>Thermomonosporaceae</taxon>
        <taxon>Actinomadura</taxon>
    </lineage>
</organism>
<evidence type="ECO:0000256" key="5">
    <source>
        <dbReference type="PIRSR" id="PIRSR604294-1"/>
    </source>
</evidence>
<evidence type="ECO:0000256" key="6">
    <source>
        <dbReference type="RuleBase" id="RU364048"/>
    </source>
</evidence>
<protein>
    <recommendedName>
        <fullName evidence="6">Dioxygenase</fullName>
        <ecNumber evidence="6">1.13.11.-</ecNumber>
    </recommendedName>
</protein>
<evidence type="ECO:0000256" key="2">
    <source>
        <dbReference type="ARBA" id="ARBA00022723"/>
    </source>
</evidence>
<dbReference type="GO" id="GO:0016121">
    <property type="term" value="P:carotene catabolic process"/>
    <property type="evidence" value="ECO:0007669"/>
    <property type="project" value="TreeGrafter"/>
</dbReference>
<dbReference type="EMBL" id="JACJIA010000001">
    <property type="protein sequence ID" value="MBA8948619.1"/>
    <property type="molecule type" value="Genomic_DNA"/>
</dbReference>
<comment type="caution">
    <text evidence="7">The sequence shown here is derived from an EMBL/GenBank/DDBJ whole genome shotgun (WGS) entry which is preliminary data.</text>
</comment>
<dbReference type="InterPro" id="IPR004294">
    <property type="entry name" value="Carotenoid_Oase"/>
</dbReference>
<feature type="binding site" evidence="5">
    <location>
        <position position="450"/>
    </location>
    <ligand>
        <name>Fe cation</name>
        <dbReference type="ChEBI" id="CHEBI:24875"/>
        <note>catalytic</note>
    </ligand>
</feature>
<dbReference type="AlphaFoldDB" id="A0A7W3LI57"/>